<dbReference type="SUPFAM" id="SSF52200">
    <property type="entry name" value="Toll/Interleukin receptor TIR domain"/>
    <property type="match status" value="1"/>
</dbReference>
<dbReference type="Proteomes" id="UP000013996">
    <property type="component" value="Unassembled WGS sequence"/>
</dbReference>
<comment type="caution">
    <text evidence="2">The sequence shown here is derived from an EMBL/GenBank/DDBJ whole genome shotgun (WGS) entry which is preliminary data.</text>
</comment>
<dbReference type="OrthoDB" id="8435646at2"/>
<dbReference type="SMART" id="SM00255">
    <property type="entry name" value="TIR"/>
    <property type="match status" value="1"/>
</dbReference>
<feature type="domain" description="TIR" evidence="1">
    <location>
        <begin position="1"/>
        <end position="129"/>
    </location>
</feature>
<evidence type="ECO:0000313" key="2">
    <source>
        <dbReference type="EMBL" id="EOQ90720.1"/>
    </source>
</evidence>
<evidence type="ECO:0000313" key="3">
    <source>
        <dbReference type="Proteomes" id="UP000013996"/>
    </source>
</evidence>
<dbReference type="Pfam" id="PF13676">
    <property type="entry name" value="TIR_2"/>
    <property type="match status" value="1"/>
</dbReference>
<sequence>MSSVFLSHNSIDRPFVRMLAERLSNDGILVWLDEAEINIGDSLIERISSGIEEMDFVAAIISQNSITSPWVQKEISLAMNKEIKGKKVAVLPILIDNSKLPASIADKLYADFTDPTKFDDSYQNLIRAIKNHRLKNKPVEPKEAKTDKPIQKTILEAFNDITIVGADKQRTQISRPGTKLYNVYLELSEQPSRKWIELFNSERDFPRHSMWRNARINDKYIIIECPLNELEQYHLRDLKEDVMKSNSKYRGILFQEMQSAARLAQEIKKQKEEKDSYLDNLSL</sequence>
<protein>
    <submittedName>
        <fullName evidence="2">TIR domain protein</fullName>
    </submittedName>
</protein>
<dbReference type="EMBL" id="AOGX02000006">
    <property type="protein sequence ID" value="EOQ90720.1"/>
    <property type="molecule type" value="Genomic_DNA"/>
</dbReference>
<name>A0A5E8HJP9_9LEPT</name>
<dbReference type="Gene3D" id="3.40.50.10140">
    <property type="entry name" value="Toll/interleukin-1 receptor homology (TIR) domain"/>
    <property type="match status" value="1"/>
</dbReference>
<dbReference type="RefSeq" id="WP_015675700.1">
    <property type="nucleotide sequence ID" value="NZ_AOGX02000006.1"/>
</dbReference>
<organism evidence="2 3">
    <name type="scientific">Leptospira yanagawae serovar Saopaulo str. Sao Paulo = ATCC 700523</name>
    <dbReference type="NCBI Taxonomy" id="1249483"/>
    <lineage>
        <taxon>Bacteria</taxon>
        <taxon>Pseudomonadati</taxon>
        <taxon>Spirochaetota</taxon>
        <taxon>Spirochaetia</taxon>
        <taxon>Leptospirales</taxon>
        <taxon>Leptospiraceae</taxon>
        <taxon>Leptospira</taxon>
    </lineage>
</organism>
<accession>A0A5E8HJP9</accession>
<dbReference type="PROSITE" id="PS50104">
    <property type="entry name" value="TIR"/>
    <property type="match status" value="1"/>
</dbReference>
<evidence type="ECO:0000259" key="1">
    <source>
        <dbReference type="PROSITE" id="PS50104"/>
    </source>
</evidence>
<reference evidence="2 3" key="1">
    <citation type="submission" date="2013-04" db="EMBL/GenBank/DDBJ databases">
        <authorList>
            <person name="Harkins D.M."/>
            <person name="Durkin A.S."/>
            <person name="Brinkac L.M."/>
            <person name="Haft D.H."/>
            <person name="Selengut J.D."/>
            <person name="Sanka R."/>
            <person name="DePew J."/>
            <person name="Purushe J."/>
            <person name="Hartskeerl R.A."/>
            <person name="Ahmed A."/>
            <person name="van der Linden H."/>
            <person name="Goris M.G.A."/>
            <person name="Vinetz J.M."/>
            <person name="Sutton G.G."/>
            <person name="Nierman W.C."/>
            <person name="Fouts D.E."/>
        </authorList>
    </citation>
    <scope>NUCLEOTIDE SEQUENCE [LARGE SCALE GENOMIC DNA]</scope>
    <source>
        <strain evidence="2 3">Sao Paulo</strain>
    </source>
</reference>
<dbReference type="AlphaFoldDB" id="A0A5E8HJP9"/>
<dbReference type="GO" id="GO:0007165">
    <property type="term" value="P:signal transduction"/>
    <property type="evidence" value="ECO:0007669"/>
    <property type="project" value="InterPro"/>
</dbReference>
<dbReference type="InterPro" id="IPR000157">
    <property type="entry name" value="TIR_dom"/>
</dbReference>
<proteinExistence type="predicted"/>
<gene>
    <name evidence="2" type="ORF">LEP1GSC202_3533</name>
</gene>
<dbReference type="InterPro" id="IPR035897">
    <property type="entry name" value="Toll_tir_struct_dom_sf"/>
</dbReference>